<keyword evidence="7" id="KW-0560">Oxidoreductase</keyword>
<dbReference type="SUPFAM" id="SSF48264">
    <property type="entry name" value="Cytochrome P450"/>
    <property type="match status" value="1"/>
</dbReference>
<evidence type="ECO:0000256" key="4">
    <source>
        <dbReference type="ARBA" id="ARBA00022692"/>
    </source>
</evidence>
<dbReference type="GO" id="GO:0020037">
    <property type="term" value="F:heme binding"/>
    <property type="evidence" value="ECO:0007669"/>
    <property type="project" value="InterPro"/>
</dbReference>
<accession>A0A022QD45</accession>
<dbReference type="GO" id="GO:0005506">
    <property type="term" value="F:iron ion binding"/>
    <property type="evidence" value="ECO:0007669"/>
    <property type="project" value="InterPro"/>
</dbReference>
<keyword evidence="9" id="KW-0503">Monooxygenase</keyword>
<evidence type="ECO:0008006" key="13">
    <source>
        <dbReference type="Google" id="ProtNLM"/>
    </source>
</evidence>
<dbReference type="InterPro" id="IPR001128">
    <property type="entry name" value="Cyt_P450"/>
</dbReference>
<evidence type="ECO:0000256" key="1">
    <source>
        <dbReference type="ARBA" id="ARBA00004370"/>
    </source>
</evidence>
<evidence type="ECO:0000256" key="6">
    <source>
        <dbReference type="ARBA" id="ARBA00022989"/>
    </source>
</evidence>
<dbReference type="GO" id="GO:0016020">
    <property type="term" value="C:membrane"/>
    <property type="evidence" value="ECO:0007669"/>
    <property type="project" value="UniProtKB-SubCell"/>
</dbReference>
<keyword evidence="3" id="KW-0349">Heme</keyword>
<evidence type="ECO:0000313" key="12">
    <source>
        <dbReference type="Proteomes" id="UP000030748"/>
    </source>
</evidence>
<dbReference type="Pfam" id="PF00067">
    <property type="entry name" value="p450"/>
    <property type="match status" value="1"/>
</dbReference>
<dbReference type="STRING" id="4155.A0A022QD45"/>
<dbReference type="GO" id="GO:0004497">
    <property type="term" value="F:monooxygenase activity"/>
    <property type="evidence" value="ECO:0007669"/>
    <property type="project" value="UniProtKB-KW"/>
</dbReference>
<dbReference type="InterPro" id="IPR036396">
    <property type="entry name" value="Cyt_P450_sf"/>
</dbReference>
<evidence type="ECO:0000256" key="7">
    <source>
        <dbReference type="ARBA" id="ARBA00023002"/>
    </source>
</evidence>
<comment type="subcellular location">
    <subcellularLocation>
        <location evidence="1">Membrane</location>
    </subcellularLocation>
</comment>
<keyword evidence="12" id="KW-1185">Reference proteome</keyword>
<evidence type="ECO:0000256" key="10">
    <source>
        <dbReference type="ARBA" id="ARBA00023136"/>
    </source>
</evidence>
<keyword evidence="6" id="KW-1133">Transmembrane helix</keyword>
<keyword evidence="4" id="KW-0812">Transmembrane</keyword>
<keyword evidence="8" id="KW-0408">Iron</keyword>
<name>A0A022QD45_ERYGU</name>
<evidence type="ECO:0000256" key="5">
    <source>
        <dbReference type="ARBA" id="ARBA00022723"/>
    </source>
</evidence>
<gene>
    <name evidence="11" type="ORF">MIMGU_mgv1a013436mg</name>
</gene>
<evidence type="ECO:0000313" key="11">
    <source>
        <dbReference type="EMBL" id="EYU25534.1"/>
    </source>
</evidence>
<sequence>MYLKLGTVQTIKHDQICSDRTVAHTTHAANHHKGSLAWLPVGNKWRKFRRICKEHMFTVDKLQSSEGLRKEKLQQLHECGSNRRVVDIEEVAIVTSLNLISTTLFSIDFSRFGSDSAQEMKSTIKGLMTIAGTPNLVDYFPILKLIDPQGLKSESDAYVGKLLTTFDQITSERLRSMGVSSSDSPRKNDLLQVLLDLIQERDSDLSRDELKHLFLSNSSS</sequence>
<evidence type="ECO:0000256" key="9">
    <source>
        <dbReference type="ARBA" id="ARBA00023033"/>
    </source>
</evidence>
<keyword evidence="10" id="KW-0472">Membrane</keyword>
<dbReference type="EMBL" id="KI632002">
    <property type="protein sequence ID" value="EYU25534.1"/>
    <property type="molecule type" value="Genomic_DNA"/>
</dbReference>
<dbReference type="Gene3D" id="1.10.630.10">
    <property type="entry name" value="Cytochrome P450"/>
    <property type="match status" value="1"/>
</dbReference>
<evidence type="ECO:0000256" key="8">
    <source>
        <dbReference type="ARBA" id="ARBA00023004"/>
    </source>
</evidence>
<dbReference type="Proteomes" id="UP000030748">
    <property type="component" value="Unassembled WGS sequence"/>
</dbReference>
<dbReference type="PANTHER" id="PTHR47950">
    <property type="entry name" value="CYTOCHROME P450, FAMILY 76, SUBFAMILY C, POLYPEPTIDE 5-RELATED"/>
    <property type="match status" value="1"/>
</dbReference>
<proteinExistence type="inferred from homology"/>
<protein>
    <recommendedName>
        <fullName evidence="13">Cytochrome P450</fullName>
    </recommendedName>
</protein>
<reference evidence="11 12" key="1">
    <citation type="journal article" date="2013" name="Proc. Natl. Acad. Sci. U.S.A.">
        <title>Fine-scale variation in meiotic recombination in Mimulus inferred from population shotgun sequencing.</title>
        <authorList>
            <person name="Hellsten U."/>
            <person name="Wright K.M."/>
            <person name="Jenkins J."/>
            <person name="Shu S."/>
            <person name="Yuan Y."/>
            <person name="Wessler S.R."/>
            <person name="Schmutz J."/>
            <person name="Willis J.H."/>
            <person name="Rokhsar D.S."/>
        </authorList>
    </citation>
    <scope>NUCLEOTIDE SEQUENCE [LARGE SCALE GENOMIC DNA]</scope>
    <source>
        <strain evidence="12">cv. DUN x IM62</strain>
    </source>
</reference>
<dbReference type="eggNOG" id="KOG0156">
    <property type="taxonomic scope" value="Eukaryota"/>
</dbReference>
<dbReference type="AlphaFoldDB" id="A0A022QD45"/>
<dbReference type="GO" id="GO:0016705">
    <property type="term" value="F:oxidoreductase activity, acting on paired donors, with incorporation or reduction of molecular oxygen"/>
    <property type="evidence" value="ECO:0007669"/>
    <property type="project" value="InterPro"/>
</dbReference>
<dbReference type="PANTHER" id="PTHR47950:SF4">
    <property type="entry name" value="GERANIOL 8-HYDROXYLASE-LIKE"/>
    <property type="match status" value="1"/>
</dbReference>
<organism evidence="11 12">
    <name type="scientific">Erythranthe guttata</name>
    <name type="common">Yellow monkey flower</name>
    <name type="synonym">Mimulus guttatus</name>
    <dbReference type="NCBI Taxonomy" id="4155"/>
    <lineage>
        <taxon>Eukaryota</taxon>
        <taxon>Viridiplantae</taxon>
        <taxon>Streptophyta</taxon>
        <taxon>Embryophyta</taxon>
        <taxon>Tracheophyta</taxon>
        <taxon>Spermatophyta</taxon>
        <taxon>Magnoliopsida</taxon>
        <taxon>eudicotyledons</taxon>
        <taxon>Gunneridae</taxon>
        <taxon>Pentapetalae</taxon>
        <taxon>asterids</taxon>
        <taxon>lamiids</taxon>
        <taxon>Lamiales</taxon>
        <taxon>Phrymaceae</taxon>
        <taxon>Erythranthe</taxon>
    </lineage>
</organism>
<evidence type="ECO:0000256" key="3">
    <source>
        <dbReference type="ARBA" id="ARBA00022617"/>
    </source>
</evidence>
<keyword evidence="5" id="KW-0479">Metal-binding</keyword>
<evidence type="ECO:0000256" key="2">
    <source>
        <dbReference type="ARBA" id="ARBA00010617"/>
    </source>
</evidence>
<comment type="similarity">
    <text evidence="2">Belongs to the cytochrome P450 family.</text>
</comment>
<dbReference type="GO" id="GO:0016491">
    <property type="term" value="F:oxidoreductase activity"/>
    <property type="evidence" value="ECO:0000318"/>
    <property type="project" value="GO_Central"/>
</dbReference>